<dbReference type="PANTHER" id="PTHR21090">
    <property type="entry name" value="AROM/DEHYDROQUINATE SYNTHASE"/>
    <property type="match status" value="1"/>
</dbReference>
<feature type="active site" description="Proton acceptor" evidence="7">
    <location>
        <position position="327"/>
    </location>
</feature>
<dbReference type="Gene3D" id="3.65.10.10">
    <property type="entry name" value="Enolpyruvate transferase domain"/>
    <property type="match status" value="2"/>
</dbReference>
<evidence type="ECO:0000256" key="2">
    <source>
        <dbReference type="ARBA" id="ARBA00009948"/>
    </source>
</evidence>
<proteinExistence type="inferred from homology"/>
<comment type="caution">
    <text evidence="9">The sequence shown here is derived from an EMBL/GenBank/DDBJ whole genome shotgun (WGS) entry which is preliminary data.</text>
</comment>
<dbReference type="InterPro" id="IPR023193">
    <property type="entry name" value="EPSP_synthase_CS"/>
</dbReference>
<feature type="binding site" evidence="7">
    <location>
        <position position="102"/>
    </location>
    <ligand>
        <name>phosphoenolpyruvate</name>
        <dbReference type="ChEBI" id="CHEBI:58702"/>
    </ligand>
</feature>
<dbReference type="PIRSF" id="PIRSF000505">
    <property type="entry name" value="EPSPS"/>
    <property type="match status" value="1"/>
</dbReference>
<dbReference type="InterPro" id="IPR006264">
    <property type="entry name" value="EPSP_synthase"/>
</dbReference>
<accession>A0ABT2HVA3</accession>
<protein>
    <recommendedName>
        <fullName evidence="7">3-phosphoshikimate 1-carboxyvinyltransferase</fullName>
        <ecNumber evidence="7">2.5.1.19</ecNumber>
    </recommendedName>
    <alternativeName>
        <fullName evidence="7">5-enolpyruvylshikimate-3-phosphate synthase</fullName>
        <shortName evidence="7">EPSP synthase</shortName>
        <shortName evidence="7">EPSPS</shortName>
    </alternativeName>
</protein>
<evidence type="ECO:0000313" key="9">
    <source>
        <dbReference type="EMBL" id="MCT2042242.1"/>
    </source>
</evidence>
<feature type="binding site" evidence="7">
    <location>
        <position position="178"/>
    </location>
    <ligand>
        <name>3-phosphoshikimate</name>
        <dbReference type="ChEBI" id="CHEBI:145989"/>
    </ligand>
</feature>
<dbReference type="InterPro" id="IPR036968">
    <property type="entry name" value="Enolpyruvate_Tfrase_sf"/>
</dbReference>
<keyword evidence="10" id="KW-1185">Reference proteome</keyword>
<dbReference type="Proteomes" id="UP001525379">
    <property type="component" value="Unassembled WGS sequence"/>
</dbReference>
<dbReference type="SUPFAM" id="SSF55205">
    <property type="entry name" value="EPT/RTPC-like"/>
    <property type="match status" value="1"/>
</dbReference>
<comment type="subunit">
    <text evidence="7">Monomer.</text>
</comment>
<evidence type="ECO:0000313" key="10">
    <source>
        <dbReference type="Proteomes" id="UP001525379"/>
    </source>
</evidence>
<dbReference type="PROSITE" id="PS00104">
    <property type="entry name" value="EPSP_SYNTHASE_1"/>
    <property type="match status" value="1"/>
</dbReference>
<feature type="binding site" evidence="7">
    <location>
        <position position="178"/>
    </location>
    <ligand>
        <name>phosphoenolpyruvate</name>
        <dbReference type="ChEBI" id="CHEBI:58702"/>
    </ligand>
</feature>
<evidence type="ECO:0000256" key="5">
    <source>
        <dbReference type="ARBA" id="ARBA00023141"/>
    </source>
</evidence>
<feature type="binding site" evidence="7">
    <location>
        <position position="354"/>
    </location>
    <ligand>
        <name>3-phosphoshikimate</name>
        <dbReference type="ChEBI" id="CHEBI:145989"/>
    </ligand>
</feature>
<dbReference type="NCBIfam" id="TIGR01356">
    <property type="entry name" value="aroA"/>
    <property type="match status" value="1"/>
</dbReference>
<feature type="binding site" evidence="7">
    <location>
        <position position="31"/>
    </location>
    <ligand>
        <name>3-phosphoshikimate</name>
        <dbReference type="ChEBI" id="CHEBI:145989"/>
    </ligand>
</feature>
<comment type="subcellular location">
    <subcellularLocation>
        <location evidence="7">Cytoplasm</location>
    </subcellularLocation>
</comment>
<evidence type="ECO:0000256" key="1">
    <source>
        <dbReference type="ARBA" id="ARBA00004811"/>
    </source>
</evidence>
<dbReference type="InterPro" id="IPR001986">
    <property type="entry name" value="Enolpyruvate_Tfrase_dom"/>
</dbReference>
<feature type="binding site" evidence="7">
    <location>
        <position position="426"/>
    </location>
    <ligand>
        <name>phosphoenolpyruvate</name>
        <dbReference type="ChEBI" id="CHEBI:58702"/>
    </ligand>
</feature>
<keyword evidence="7" id="KW-0963">Cytoplasm</keyword>
<feature type="binding site" evidence="7">
    <location>
        <position position="36"/>
    </location>
    <ligand>
        <name>3-phosphoshikimate</name>
        <dbReference type="ChEBI" id="CHEBI:145989"/>
    </ligand>
</feature>
<evidence type="ECO:0000256" key="4">
    <source>
        <dbReference type="ARBA" id="ARBA00022679"/>
    </source>
</evidence>
<dbReference type="RefSeq" id="WP_260103841.1">
    <property type="nucleotide sequence ID" value="NZ_JALXSQ010000006.1"/>
</dbReference>
<dbReference type="PROSITE" id="PS00885">
    <property type="entry name" value="EPSP_SYNTHASE_2"/>
    <property type="match status" value="1"/>
</dbReference>
<feature type="binding site" evidence="7">
    <location>
        <position position="176"/>
    </location>
    <ligand>
        <name>3-phosphoshikimate</name>
        <dbReference type="ChEBI" id="CHEBI:145989"/>
    </ligand>
</feature>
<dbReference type="EMBL" id="JALXSQ010000006">
    <property type="protein sequence ID" value="MCT2042242.1"/>
    <property type="molecule type" value="Genomic_DNA"/>
</dbReference>
<gene>
    <name evidence="7 9" type="primary">aroA</name>
    <name evidence="9" type="ORF">M3D15_02640</name>
</gene>
<name>A0ABT2HVA3_9MICO</name>
<dbReference type="InterPro" id="IPR013792">
    <property type="entry name" value="RNA3'P_cycl/enolpyr_Trfase_a/b"/>
</dbReference>
<reference evidence="9 10" key="1">
    <citation type="submission" date="2022-04" db="EMBL/GenBank/DDBJ databases">
        <title>Human microbiome associated bacterial genomes.</title>
        <authorList>
            <person name="Sandstrom S."/>
            <person name="Salamzade R."/>
            <person name="Kalan L.R."/>
        </authorList>
    </citation>
    <scope>NUCLEOTIDE SEQUENCE [LARGE SCALE GENOMIC DNA]</scope>
    <source>
        <strain evidence="10">p3-SID1799</strain>
    </source>
</reference>
<feature type="binding site" evidence="7">
    <location>
        <position position="358"/>
    </location>
    <ligand>
        <name>phosphoenolpyruvate</name>
        <dbReference type="ChEBI" id="CHEBI:58702"/>
    </ligand>
</feature>
<feature type="binding site" evidence="7">
    <location>
        <position position="31"/>
    </location>
    <ligand>
        <name>phosphoenolpyruvate</name>
        <dbReference type="ChEBI" id="CHEBI:58702"/>
    </ligand>
</feature>
<dbReference type="PANTHER" id="PTHR21090:SF5">
    <property type="entry name" value="PENTAFUNCTIONAL AROM POLYPEPTIDE"/>
    <property type="match status" value="1"/>
</dbReference>
<comment type="catalytic activity">
    <reaction evidence="6">
        <text>3-phosphoshikimate + phosphoenolpyruvate = 5-O-(1-carboxyvinyl)-3-phosphoshikimate + phosphate</text>
        <dbReference type="Rhea" id="RHEA:21256"/>
        <dbReference type="ChEBI" id="CHEBI:43474"/>
        <dbReference type="ChEBI" id="CHEBI:57701"/>
        <dbReference type="ChEBI" id="CHEBI:58702"/>
        <dbReference type="ChEBI" id="CHEBI:145989"/>
        <dbReference type="EC" id="2.5.1.19"/>
    </reaction>
    <physiologicalReaction direction="left-to-right" evidence="6">
        <dbReference type="Rhea" id="RHEA:21257"/>
    </physiologicalReaction>
</comment>
<keyword evidence="5 7" id="KW-0057">Aromatic amino acid biosynthesis</keyword>
<organism evidence="9 10">
    <name type="scientific">Pseudoclavibacter albus</name>
    <dbReference type="NCBI Taxonomy" id="272241"/>
    <lineage>
        <taxon>Bacteria</taxon>
        <taxon>Bacillati</taxon>
        <taxon>Actinomycetota</taxon>
        <taxon>Actinomycetes</taxon>
        <taxon>Micrococcales</taxon>
        <taxon>Microbacteriaceae</taxon>
        <taxon>Pseudoclavibacter</taxon>
    </lineage>
</organism>
<feature type="binding site" evidence="7">
    <location>
        <position position="32"/>
    </location>
    <ligand>
        <name>3-phosphoshikimate</name>
        <dbReference type="ChEBI" id="CHEBI:145989"/>
    </ligand>
</feature>
<evidence type="ECO:0000256" key="3">
    <source>
        <dbReference type="ARBA" id="ARBA00022605"/>
    </source>
</evidence>
<feature type="domain" description="Enolpyruvate transferase" evidence="8">
    <location>
        <begin position="17"/>
        <end position="432"/>
    </location>
</feature>
<evidence type="ECO:0000256" key="6">
    <source>
        <dbReference type="ARBA" id="ARBA00044633"/>
    </source>
</evidence>
<sequence length="447" mass="46318">MAHTSYSPDRPWPAPTAQAPLDAVVEVPGSKSLANRELVLAAIADAPGVIRKPLIARDTALCEAALVALGAEIVHAEGQLHVAPASLGEMTGEVSIDCGLAGTVMRFLPPLAALTKARVRFDGDEAARLRPMAAVLDALEVLGVTIERENGDALPFTVVGRGEVAGGALTIDASKSSQFVSALLLAAPLFTDGLTLRHEGAELPSLPHIEMTLACLRARGVNAQATGTASWRVEPGSIGARELTLEPDLSNAEPFLIAAIIAGGLVSIPSWPATTAQVGAQLAHLLPRFGAVCSLDQHGVFRCDGGDGILSGARPDGVELDLSEAGELAPNLAVLCALCSTPSTLRGIGHLRGHETDRLAALATELTKIGASVEVLDDGLRITPGEPPSGTTHWHSYADHRMATSGALLGLAIPGIRVDDIACTSKTMPEFPTLWAGMLSRKAEVAE</sequence>
<evidence type="ECO:0000256" key="7">
    <source>
        <dbReference type="HAMAP-Rule" id="MF_00210"/>
    </source>
</evidence>
<comment type="function">
    <text evidence="7">Catalyzes the transfer of the enolpyruvyl moiety of phosphoenolpyruvate (PEP) to the 5-hydroxyl of shikimate-3-phosphate (S3P) to produce enolpyruvyl shikimate-3-phosphate and inorganic phosphate.</text>
</comment>
<feature type="binding site" evidence="7">
    <location>
        <position position="327"/>
    </location>
    <ligand>
        <name>3-phosphoshikimate</name>
        <dbReference type="ChEBI" id="CHEBI:145989"/>
    </ligand>
</feature>
<keyword evidence="4 7" id="KW-0808">Transferase</keyword>
<feature type="binding site" evidence="7">
    <location>
        <position position="177"/>
    </location>
    <ligand>
        <name>3-phosphoshikimate</name>
        <dbReference type="ChEBI" id="CHEBI:145989"/>
    </ligand>
</feature>
<dbReference type="CDD" id="cd01556">
    <property type="entry name" value="EPSP_synthase"/>
    <property type="match status" value="1"/>
</dbReference>
<comment type="pathway">
    <text evidence="1 7">Metabolic intermediate biosynthesis; chorismate biosynthesis; chorismate from D-erythrose 4-phosphate and phosphoenolpyruvate: step 6/7.</text>
</comment>
<feature type="binding site" evidence="7">
    <location>
        <position position="130"/>
    </location>
    <ligand>
        <name>phosphoenolpyruvate</name>
        <dbReference type="ChEBI" id="CHEBI:58702"/>
    </ligand>
</feature>
<dbReference type="GO" id="GO:0003866">
    <property type="term" value="F:3-phosphoshikimate 1-carboxyvinyltransferase activity"/>
    <property type="evidence" value="ECO:0007669"/>
    <property type="project" value="UniProtKB-EC"/>
</dbReference>
<comment type="similarity">
    <text evidence="2 7">Belongs to the EPSP synthase family.</text>
</comment>
<evidence type="ECO:0000259" key="8">
    <source>
        <dbReference type="Pfam" id="PF00275"/>
    </source>
</evidence>
<dbReference type="Pfam" id="PF00275">
    <property type="entry name" value="EPSP_synthase"/>
    <property type="match status" value="1"/>
</dbReference>
<dbReference type="EC" id="2.5.1.19" evidence="7"/>
<feature type="binding site" evidence="7">
    <location>
        <position position="401"/>
    </location>
    <ligand>
        <name>phosphoenolpyruvate</name>
        <dbReference type="ChEBI" id="CHEBI:58702"/>
    </ligand>
</feature>
<feature type="binding site" evidence="7">
    <location>
        <position position="205"/>
    </location>
    <ligand>
        <name>3-phosphoshikimate</name>
        <dbReference type="ChEBI" id="CHEBI:145989"/>
    </ligand>
</feature>
<dbReference type="HAMAP" id="MF_00210">
    <property type="entry name" value="EPSP_synth"/>
    <property type="match status" value="1"/>
</dbReference>
<keyword evidence="3 7" id="KW-0028">Amino-acid biosynthesis</keyword>
<comment type="caution">
    <text evidence="7">Lacks conserved residue(s) required for the propagation of feature annotation.</text>
</comment>